<reference evidence="10" key="1">
    <citation type="submission" date="2025-08" db="UniProtKB">
        <authorList>
            <consortium name="RefSeq"/>
        </authorList>
    </citation>
    <scope>IDENTIFICATION</scope>
    <source>
        <tissue evidence="10">Gonads</tissue>
    </source>
</reference>
<dbReference type="PANTHER" id="PTHR46641:SF2">
    <property type="entry name" value="FMRFAMIDE RECEPTOR"/>
    <property type="match status" value="1"/>
</dbReference>
<dbReference type="KEGG" id="lak:106176518"/>
<dbReference type="RefSeq" id="XP_013414399.1">
    <property type="nucleotide sequence ID" value="XM_013558945.1"/>
</dbReference>
<feature type="transmembrane region" description="Helical" evidence="6">
    <location>
        <begin position="367"/>
        <end position="386"/>
    </location>
</feature>
<evidence type="ECO:0000256" key="6">
    <source>
        <dbReference type="SAM" id="Phobius"/>
    </source>
</evidence>
<dbReference type="GO" id="GO:0016020">
    <property type="term" value="C:membrane"/>
    <property type="evidence" value="ECO:0007669"/>
    <property type="project" value="UniProtKB-SubCell"/>
</dbReference>
<dbReference type="AlphaFoldDB" id="A0A1S3JWI3"/>
<proteinExistence type="predicted"/>
<evidence type="ECO:0000256" key="4">
    <source>
        <dbReference type="ARBA" id="ARBA00023136"/>
    </source>
</evidence>
<accession>A0A1S3JWI3</accession>
<dbReference type="InParanoid" id="A0A1S3JWI3"/>
<dbReference type="InterPro" id="IPR019427">
    <property type="entry name" value="7TM_GPCR_serpentine_rcpt_Srw"/>
</dbReference>
<keyword evidence="10" id="KW-0675">Receptor</keyword>
<feature type="signal peptide" evidence="7">
    <location>
        <begin position="1"/>
        <end position="24"/>
    </location>
</feature>
<evidence type="ECO:0000256" key="2">
    <source>
        <dbReference type="ARBA" id="ARBA00022692"/>
    </source>
</evidence>
<keyword evidence="4 6" id="KW-0472">Membrane</keyword>
<dbReference type="InterPro" id="IPR052954">
    <property type="entry name" value="GPCR-Ligand_Int"/>
</dbReference>
<dbReference type="InterPro" id="IPR017452">
    <property type="entry name" value="GPCR_Rhodpsn_7TM"/>
</dbReference>
<gene>
    <name evidence="10" type="primary">LOC106176518</name>
</gene>
<evidence type="ECO:0000256" key="3">
    <source>
        <dbReference type="ARBA" id="ARBA00022989"/>
    </source>
</evidence>
<feature type="transmembrane region" description="Helical" evidence="6">
    <location>
        <begin position="221"/>
        <end position="238"/>
    </location>
</feature>
<dbReference type="OrthoDB" id="5864054at2759"/>
<dbReference type="PRINTS" id="PR00237">
    <property type="entry name" value="GPCRRHODOPSN"/>
</dbReference>
<dbReference type="Gene3D" id="1.20.1070.10">
    <property type="entry name" value="Rhodopsin 7-helix transmembrane proteins"/>
    <property type="match status" value="1"/>
</dbReference>
<dbReference type="GO" id="GO:0008528">
    <property type="term" value="F:G protein-coupled peptide receptor activity"/>
    <property type="evidence" value="ECO:0007669"/>
    <property type="project" value="InterPro"/>
</dbReference>
<evidence type="ECO:0000256" key="7">
    <source>
        <dbReference type="SAM" id="SignalP"/>
    </source>
</evidence>
<keyword evidence="9" id="KW-1185">Reference proteome</keyword>
<feature type="domain" description="G-protein coupled receptors family 1 profile" evidence="8">
    <location>
        <begin position="110"/>
        <end position="384"/>
    </location>
</feature>
<dbReference type="OMA" id="MVERENF"/>
<dbReference type="Proteomes" id="UP000085678">
    <property type="component" value="Unplaced"/>
</dbReference>
<feature type="transmembrane region" description="Helical" evidence="6">
    <location>
        <begin position="177"/>
        <end position="201"/>
    </location>
</feature>
<feature type="transmembrane region" description="Helical" evidence="6">
    <location>
        <begin position="323"/>
        <end position="347"/>
    </location>
</feature>
<feature type="compositionally biased region" description="Polar residues" evidence="5">
    <location>
        <begin position="432"/>
        <end position="445"/>
    </location>
</feature>
<dbReference type="PANTHER" id="PTHR46641">
    <property type="entry name" value="FMRFAMIDE RECEPTOR-RELATED"/>
    <property type="match status" value="1"/>
</dbReference>
<dbReference type="GeneID" id="106176518"/>
<feature type="transmembrane region" description="Helical" evidence="6">
    <location>
        <begin position="274"/>
        <end position="296"/>
    </location>
</feature>
<feature type="transmembrane region" description="Helical" evidence="6">
    <location>
        <begin position="91"/>
        <end position="117"/>
    </location>
</feature>
<dbReference type="CDD" id="cd14978">
    <property type="entry name" value="7tmA_FMRFamide_R-like"/>
    <property type="match status" value="1"/>
</dbReference>
<dbReference type="Pfam" id="PF10324">
    <property type="entry name" value="7TM_GPCR_Srw"/>
    <property type="match status" value="1"/>
</dbReference>
<name>A0A1S3JWI3_LINAN</name>
<evidence type="ECO:0000256" key="5">
    <source>
        <dbReference type="SAM" id="MobiDB-lite"/>
    </source>
</evidence>
<protein>
    <submittedName>
        <fullName evidence="10">Probable G-protein coupled receptor B0563.6</fullName>
    </submittedName>
</protein>
<keyword evidence="7" id="KW-0732">Signal</keyword>
<dbReference type="PROSITE" id="PS50262">
    <property type="entry name" value="G_PROTEIN_RECEP_F1_2"/>
    <property type="match status" value="1"/>
</dbReference>
<evidence type="ECO:0000256" key="1">
    <source>
        <dbReference type="ARBA" id="ARBA00004370"/>
    </source>
</evidence>
<organism evidence="9 10">
    <name type="scientific">Lingula anatina</name>
    <name type="common">Brachiopod</name>
    <name type="synonym">Lingula unguis</name>
    <dbReference type="NCBI Taxonomy" id="7574"/>
    <lineage>
        <taxon>Eukaryota</taxon>
        <taxon>Metazoa</taxon>
        <taxon>Spiralia</taxon>
        <taxon>Lophotrochozoa</taxon>
        <taxon>Brachiopoda</taxon>
        <taxon>Linguliformea</taxon>
        <taxon>Lingulata</taxon>
        <taxon>Lingulida</taxon>
        <taxon>Linguloidea</taxon>
        <taxon>Lingulidae</taxon>
        <taxon>Lingula</taxon>
    </lineage>
</organism>
<comment type="subcellular location">
    <subcellularLocation>
        <location evidence="1">Membrane</location>
    </subcellularLocation>
</comment>
<feature type="region of interest" description="Disordered" evidence="5">
    <location>
        <begin position="421"/>
        <end position="445"/>
    </location>
</feature>
<evidence type="ECO:0000313" key="10">
    <source>
        <dbReference type="RefSeq" id="XP_013414399.1"/>
    </source>
</evidence>
<evidence type="ECO:0000259" key="8">
    <source>
        <dbReference type="PROSITE" id="PS50262"/>
    </source>
</evidence>
<evidence type="ECO:0000313" key="9">
    <source>
        <dbReference type="Proteomes" id="UP000085678"/>
    </source>
</evidence>
<sequence length="445" mass="50611">MPMTFKLKLLIMLLVLSTATETVSKNTDETPGMLDHAQDAFNRSVTVYGMAVPMNGTIVRQLRETQSTEDIVQVDSQDSGNSTSDSAFTRFVFVIQGIVFPLICVVGMTTNVANLIVLSRPNMRTSTNLFLIALSIADIMMLLIVCMYYVHFKSTHEKPITEYEEVAGQSLFWQLYYYTWFMMANVFLTVSNWLVMAVAFYRYIAVCWPMKASGFCTTQRAIIMIVLAYTLSLALNAPDFATVTIVQDANGTRAEHTELHKSTSFAVIYYNVKLALNIIIPWMVCLILSVVLIIALSRREREVQSMVERENFMPSRADTQRRITIMLVSINIWFLICMVPSFVWYTFNWSKGRSEVEPSLSFRILRVIADLFLVCNYAANFFLYAATNRQYRKTFVTVFCCQKKSFTRGITFELRTGSTSIRSSSSERKNSAPNGKTNLTSNTLL</sequence>
<feature type="transmembrane region" description="Helical" evidence="6">
    <location>
        <begin position="129"/>
        <end position="150"/>
    </location>
</feature>
<keyword evidence="2 6" id="KW-0812">Transmembrane</keyword>
<dbReference type="SUPFAM" id="SSF81321">
    <property type="entry name" value="Family A G protein-coupled receptor-like"/>
    <property type="match status" value="1"/>
</dbReference>
<keyword evidence="3 6" id="KW-1133">Transmembrane helix</keyword>
<feature type="chain" id="PRO_5010310119" evidence="7">
    <location>
        <begin position="25"/>
        <end position="445"/>
    </location>
</feature>
<dbReference type="InterPro" id="IPR000276">
    <property type="entry name" value="GPCR_Rhodpsn"/>
</dbReference>